<sequence>MSHLPSNMTKRWSMLFISSVSGHNVMLETPISLLIRENGGILQQELEHFHDLTSDKQTASEVQKVVLSGFFMFRAEKVRTRRSGCERDDHRGSDIQESASKVPNLCEKTL</sequence>
<proteinExistence type="predicted"/>
<protein>
    <submittedName>
        <fullName evidence="2">Uncharacterized protein</fullName>
    </submittedName>
</protein>
<evidence type="ECO:0000313" key="2">
    <source>
        <dbReference type="EMBL" id="MEQ2176089.1"/>
    </source>
</evidence>
<reference evidence="2 3" key="1">
    <citation type="submission" date="2021-06" db="EMBL/GenBank/DDBJ databases">
        <authorList>
            <person name="Palmer J.M."/>
        </authorList>
    </citation>
    <scope>NUCLEOTIDE SEQUENCE [LARGE SCALE GENOMIC DNA]</scope>
    <source>
        <strain evidence="2 3">GA_2019</strain>
        <tissue evidence="2">Muscle</tissue>
    </source>
</reference>
<accession>A0ABV0NXF6</accession>
<organism evidence="2 3">
    <name type="scientific">Goodea atripinnis</name>
    <dbReference type="NCBI Taxonomy" id="208336"/>
    <lineage>
        <taxon>Eukaryota</taxon>
        <taxon>Metazoa</taxon>
        <taxon>Chordata</taxon>
        <taxon>Craniata</taxon>
        <taxon>Vertebrata</taxon>
        <taxon>Euteleostomi</taxon>
        <taxon>Actinopterygii</taxon>
        <taxon>Neopterygii</taxon>
        <taxon>Teleostei</taxon>
        <taxon>Neoteleostei</taxon>
        <taxon>Acanthomorphata</taxon>
        <taxon>Ovalentaria</taxon>
        <taxon>Atherinomorphae</taxon>
        <taxon>Cyprinodontiformes</taxon>
        <taxon>Goodeidae</taxon>
        <taxon>Goodea</taxon>
    </lineage>
</organism>
<evidence type="ECO:0000313" key="3">
    <source>
        <dbReference type="Proteomes" id="UP001476798"/>
    </source>
</evidence>
<name>A0ABV0NXF6_9TELE</name>
<dbReference type="EMBL" id="JAHRIO010052729">
    <property type="protein sequence ID" value="MEQ2176089.1"/>
    <property type="molecule type" value="Genomic_DNA"/>
</dbReference>
<feature type="region of interest" description="Disordered" evidence="1">
    <location>
        <begin position="82"/>
        <end position="110"/>
    </location>
</feature>
<feature type="compositionally biased region" description="Basic and acidic residues" evidence="1">
    <location>
        <begin position="82"/>
        <end position="94"/>
    </location>
</feature>
<dbReference type="Proteomes" id="UP001476798">
    <property type="component" value="Unassembled WGS sequence"/>
</dbReference>
<gene>
    <name evidence="2" type="ORF">GOODEAATRI_024517</name>
</gene>
<keyword evidence="3" id="KW-1185">Reference proteome</keyword>
<comment type="caution">
    <text evidence="2">The sequence shown here is derived from an EMBL/GenBank/DDBJ whole genome shotgun (WGS) entry which is preliminary data.</text>
</comment>
<evidence type="ECO:0000256" key="1">
    <source>
        <dbReference type="SAM" id="MobiDB-lite"/>
    </source>
</evidence>